<dbReference type="AlphaFoldDB" id="A0A9N7TSR7"/>
<evidence type="ECO:0000313" key="2">
    <source>
        <dbReference type="Proteomes" id="UP001153269"/>
    </source>
</evidence>
<sequence>MCWDPSEKVGSSLSHGWDPVWYKSQLSAAHHVCVCVNTVFGGQRSNLTLSIKTRRGACARSDKVTEGRFTLEHRDISFMRLLSFLDSSEAFTGTEERERWEVASCV</sequence>
<dbReference type="Proteomes" id="UP001153269">
    <property type="component" value="Unassembled WGS sequence"/>
</dbReference>
<evidence type="ECO:0000313" key="1">
    <source>
        <dbReference type="EMBL" id="CAB1417743.1"/>
    </source>
</evidence>
<keyword evidence="2" id="KW-1185">Reference proteome</keyword>
<accession>A0A9N7TSR7</accession>
<dbReference type="EMBL" id="CADEAL010000281">
    <property type="protein sequence ID" value="CAB1417743.1"/>
    <property type="molecule type" value="Genomic_DNA"/>
</dbReference>
<protein>
    <submittedName>
        <fullName evidence="1">Uncharacterized protein</fullName>
    </submittedName>
</protein>
<proteinExistence type="predicted"/>
<organism evidence="1 2">
    <name type="scientific">Pleuronectes platessa</name>
    <name type="common">European plaice</name>
    <dbReference type="NCBI Taxonomy" id="8262"/>
    <lineage>
        <taxon>Eukaryota</taxon>
        <taxon>Metazoa</taxon>
        <taxon>Chordata</taxon>
        <taxon>Craniata</taxon>
        <taxon>Vertebrata</taxon>
        <taxon>Euteleostomi</taxon>
        <taxon>Actinopterygii</taxon>
        <taxon>Neopterygii</taxon>
        <taxon>Teleostei</taxon>
        <taxon>Neoteleostei</taxon>
        <taxon>Acanthomorphata</taxon>
        <taxon>Carangaria</taxon>
        <taxon>Pleuronectiformes</taxon>
        <taxon>Pleuronectoidei</taxon>
        <taxon>Pleuronectidae</taxon>
        <taxon>Pleuronectes</taxon>
    </lineage>
</organism>
<name>A0A9N7TSR7_PLEPL</name>
<comment type="caution">
    <text evidence="1">The sequence shown here is derived from an EMBL/GenBank/DDBJ whole genome shotgun (WGS) entry which is preliminary data.</text>
</comment>
<gene>
    <name evidence="1" type="ORF">PLEPLA_LOCUS5562</name>
</gene>
<reference evidence="1" key="1">
    <citation type="submission" date="2020-03" db="EMBL/GenBank/DDBJ databases">
        <authorList>
            <person name="Weist P."/>
        </authorList>
    </citation>
    <scope>NUCLEOTIDE SEQUENCE</scope>
</reference>